<reference evidence="1" key="2">
    <citation type="submission" date="2022-10" db="EMBL/GenBank/DDBJ databases">
        <authorList>
            <person name="Ngo T.-E."/>
        </authorList>
    </citation>
    <scope>NUCLEOTIDE SEQUENCE</scope>
    <source>
        <strain evidence="1">JHB</strain>
    </source>
</reference>
<evidence type="ECO:0000313" key="1">
    <source>
        <dbReference type="EMBL" id="WAN69245.1"/>
    </source>
</evidence>
<protein>
    <submittedName>
        <fullName evidence="1">Uncharacterized protein</fullName>
    </submittedName>
</protein>
<dbReference type="Proteomes" id="UP000176944">
    <property type="component" value="Chromosome"/>
</dbReference>
<reference evidence="1" key="1">
    <citation type="journal article" date="2017" name="Proc. Natl. Acad. Sci. U.S.A.">
        <title>Comparative genomics uncovers the prolific and distinctive metabolic potential of the cyanobacterial genus Moorea.</title>
        <authorList>
            <person name="Leao T."/>
            <person name="Castelao G."/>
            <person name="Korobeynikov A."/>
            <person name="Monroe E.A."/>
            <person name="Podell S."/>
            <person name="Glukhov E."/>
            <person name="Allen E.E."/>
            <person name="Gerwick W.H."/>
            <person name="Gerwick L."/>
        </authorList>
    </citation>
    <scope>NUCLEOTIDE SEQUENCE</scope>
    <source>
        <strain evidence="1">JHB</strain>
    </source>
</reference>
<sequence length="43" mass="5243">MVNEERKIELEELPEGARFNGYREYDLQELCIKRNNIRFLLAE</sequence>
<organism evidence="1">
    <name type="scientific">Moorena producens (strain JHB)</name>
    <dbReference type="NCBI Taxonomy" id="1454205"/>
    <lineage>
        <taxon>Bacteria</taxon>
        <taxon>Bacillati</taxon>
        <taxon>Cyanobacteriota</taxon>
        <taxon>Cyanophyceae</taxon>
        <taxon>Coleofasciculales</taxon>
        <taxon>Coleofasciculaceae</taxon>
        <taxon>Moorena</taxon>
    </lineage>
</organism>
<proteinExistence type="predicted"/>
<dbReference type="AlphaFoldDB" id="A0A9Q9UVV9"/>
<accession>A0A9Q9UVV9</accession>
<name>A0A9Q9UVV9_MOOP1</name>
<dbReference type="EMBL" id="CP017708">
    <property type="protein sequence ID" value="WAN69245.1"/>
    <property type="molecule type" value="Genomic_DNA"/>
</dbReference>
<gene>
    <name evidence="1" type="ORF">BJP36_43580</name>
</gene>